<organism evidence="2 3">
    <name type="scientific">Brachyspira aalborgi</name>
    <dbReference type="NCBI Taxonomy" id="29522"/>
    <lineage>
        <taxon>Bacteria</taxon>
        <taxon>Pseudomonadati</taxon>
        <taxon>Spirochaetota</taxon>
        <taxon>Spirochaetia</taxon>
        <taxon>Brachyspirales</taxon>
        <taxon>Brachyspiraceae</taxon>
        <taxon>Brachyspira</taxon>
    </lineage>
</organism>
<evidence type="ECO:0000313" key="3">
    <source>
        <dbReference type="Proteomes" id="UP000325116"/>
    </source>
</evidence>
<dbReference type="RefSeq" id="WP_147758805.1">
    <property type="nucleotide sequence ID" value="NZ_SAXT01000005.1"/>
</dbReference>
<feature type="domain" description="GP-PDE" evidence="1">
    <location>
        <begin position="4"/>
        <end position="244"/>
    </location>
</feature>
<reference evidence="2 3" key="1">
    <citation type="journal article" date="1992" name="Lakartidningen">
        <title>[Penicillin V and not amoxicillin is the first choice preparation in acute otitis].</title>
        <authorList>
            <person name="Kamme C."/>
            <person name="Lundgren K."/>
            <person name="Prellner K."/>
        </authorList>
    </citation>
    <scope>NUCLEOTIDE SEQUENCE [LARGE SCALE GENOMIC DNA]</scope>
    <source>
        <strain evidence="2 3">W1</strain>
    </source>
</reference>
<dbReference type="Pfam" id="PF03009">
    <property type="entry name" value="GDPD"/>
    <property type="match status" value="1"/>
</dbReference>
<sequence length="245" mass="28210">MFLRPVIAHRGFSNNYPENTMIAFEKAIEIGAKCIETDVTILKDGTLVLFHDYETAYHSNYDGIINDLDYNAIKEIDAGSWKDAKFSSARIPTLKELIDLAKRNNTIVNLELKGEAGKNEKYWESIVENTVKTVADNKAEDLIFYSSFEFDMLRTLKKISKSAKFGILLWEETDNWKDIADELKPQSMHLYDQTVTEKLAKDIKKENYELYVYTVNSLDLANKLYSYGVDGVFTDMPNIFSKDLY</sequence>
<dbReference type="GO" id="GO:0008081">
    <property type="term" value="F:phosphoric diester hydrolase activity"/>
    <property type="evidence" value="ECO:0007669"/>
    <property type="project" value="InterPro"/>
</dbReference>
<comment type="caution">
    <text evidence="2">The sequence shown here is derived from an EMBL/GenBank/DDBJ whole genome shotgun (WGS) entry which is preliminary data.</text>
</comment>
<dbReference type="Gene3D" id="3.20.20.190">
    <property type="entry name" value="Phosphatidylinositol (PI) phosphodiesterase"/>
    <property type="match status" value="1"/>
</dbReference>
<dbReference type="GO" id="GO:0006629">
    <property type="term" value="P:lipid metabolic process"/>
    <property type="evidence" value="ECO:0007669"/>
    <property type="project" value="InterPro"/>
</dbReference>
<evidence type="ECO:0000259" key="1">
    <source>
        <dbReference type="PROSITE" id="PS51704"/>
    </source>
</evidence>
<proteinExistence type="predicted"/>
<dbReference type="PANTHER" id="PTHR46211">
    <property type="entry name" value="GLYCEROPHOSPHORYL DIESTER PHOSPHODIESTERASE"/>
    <property type="match status" value="1"/>
</dbReference>
<dbReference type="EMBL" id="SAXT01000005">
    <property type="protein sequence ID" value="TXJ11939.1"/>
    <property type="molecule type" value="Genomic_DNA"/>
</dbReference>
<dbReference type="PANTHER" id="PTHR46211:SF1">
    <property type="entry name" value="GLYCEROPHOSPHODIESTER PHOSPHODIESTERASE, CYTOPLASMIC"/>
    <property type="match status" value="1"/>
</dbReference>
<protein>
    <submittedName>
        <fullName evidence="2">Glycerophosphodiester phosphodiesterase</fullName>
    </submittedName>
</protein>
<accession>A0A5C8CF54</accession>
<dbReference type="SUPFAM" id="SSF51695">
    <property type="entry name" value="PLC-like phosphodiesterases"/>
    <property type="match status" value="1"/>
</dbReference>
<dbReference type="AlphaFoldDB" id="A0A5C8CF54"/>
<dbReference type="Proteomes" id="UP000325116">
    <property type="component" value="Unassembled WGS sequence"/>
</dbReference>
<gene>
    <name evidence="2" type="ORF">EPJ80_09575</name>
</gene>
<evidence type="ECO:0000313" key="2">
    <source>
        <dbReference type="EMBL" id="TXJ11939.1"/>
    </source>
</evidence>
<dbReference type="InterPro" id="IPR017946">
    <property type="entry name" value="PLC-like_Pdiesterase_TIM-brl"/>
</dbReference>
<dbReference type="InterPro" id="IPR030395">
    <property type="entry name" value="GP_PDE_dom"/>
</dbReference>
<name>A0A5C8CF54_9SPIR</name>
<dbReference type="PROSITE" id="PS51704">
    <property type="entry name" value="GP_PDE"/>
    <property type="match status" value="1"/>
</dbReference>